<protein>
    <recommendedName>
        <fullName evidence="6">Pentatricopeptide repeat-containing protein</fullName>
    </recommendedName>
</protein>
<evidence type="ECO:0000256" key="2">
    <source>
        <dbReference type="ARBA" id="ARBA00022737"/>
    </source>
</evidence>
<keyword evidence="5" id="KW-1185">Reference proteome</keyword>
<dbReference type="NCBIfam" id="TIGR00756">
    <property type="entry name" value="PPR"/>
    <property type="match status" value="1"/>
</dbReference>
<dbReference type="Pfam" id="PF01535">
    <property type="entry name" value="PPR"/>
    <property type="match status" value="1"/>
</dbReference>
<keyword evidence="2" id="KW-0677">Repeat</keyword>
<feature type="repeat" description="PPR" evidence="3">
    <location>
        <begin position="44"/>
        <end position="78"/>
    </location>
</feature>
<dbReference type="OrthoDB" id="185373at2759"/>
<dbReference type="PANTHER" id="PTHR47941">
    <property type="entry name" value="PENTATRICOPEPTIDE REPEAT-CONTAINING PROTEIN 3, MITOCHONDRIAL"/>
    <property type="match status" value="1"/>
</dbReference>
<dbReference type="Proteomes" id="UP001153076">
    <property type="component" value="Unassembled WGS sequence"/>
</dbReference>
<reference evidence="4" key="1">
    <citation type="submission" date="2022-04" db="EMBL/GenBank/DDBJ databases">
        <title>Carnegiea gigantea Genome sequencing and assembly v2.</title>
        <authorList>
            <person name="Copetti D."/>
            <person name="Sanderson M.J."/>
            <person name="Burquez A."/>
            <person name="Wojciechowski M.F."/>
        </authorList>
    </citation>
    <scope>NUCLEOTIDE SEQUENCE</scope>
    <source>
        <strain evidence="4">SGP5-SGP5p</strain>
        <tissue evidence="4">Aerial part</tissue>
    </source>
</reference>
<dbReference type="EMBL" id="JAKOGI010002238">
    <property type="protein sequence ID" value="KAJ8422502.1"/>
    <property type="molecule type" value="Genomic_DNA"/>
</dbReference>
<comment type="caution">
    <text evidence="4">The sequence shown here is derived from an EMBL/GenBank/DDBJ whole genome shotgun (WGS) entry which is preliminary data.</text>
</comment>
<gene>
    <name evidence="4" type="ORF">Cgig2_003662</name>
</gene>
<evidence type="ECO:0000313" key="5">
    <source>
        <dbReference type="Proteomes" id="UP001153076"/>
    </source>
</evidence>
<dbReference type="InterPro" id="IPR011990">
    <property type="entry name" value="TPR-like_helical_dom_sf"/>
</dbReference>
<dbReference type="InterPro" id="IPR002885">
    <property type="entry name" value="PPR_rpt"/>
</dbReference>
<evidence type="ECO:0000313" key="4">
    <source>
        <dbReference type="EMBL" id="KAJ8422502.1"/>
    </source>
</evidence>
<evidence type="ECO:0008006" key="6">
    <source>
        <dbReference type="Google" id="ProtNLM"/>
    </source>
</evidence>
<proteinExistence type="inferred from homology"/>
<accession>A0A9Q1GNE9</accession>
<dbReference type="Pfam" id="PF13812">
    <property type="entry name" value="PPR_3"/>
    <property type="match status" value="1"/>
</dbReference>
<dbReference type="Gene3D" id="1.25.40.10">
    <property type="entry name" value="Tetratricopeptide repeat domain"/>
    <property type="match status" value="2"/>
</dbReference>
<sequence length="194" mass="21764">MGQDKGELHTGEDGLAGKRLLKQNRLQEVCDLLMDMKESGIVPDKVTMNAALCFFCKAGMMDIVFEFYKMKPDIGLTPNSLIYNYIINPLCGDGSTDEAYGVLKNSITHAYFPGKETFSVLADALCREGKLEKVKDLILLALERKVMPAVSMYEKFIRALCRAERAEDGYLIHGELSRMNRHASGMTYSHLIKL</sequence>
<dbReference type="PROSITE" id="PS51375">
    <property type="entry name" value="PPR"/>
    <property type="match status" value="2"/>
</dbReference>
<organism evidence="4 5">
    <name type="scientific">Carnegiea gigantea</name>
    <dbReference type="NCBI Taxonomy" id="171969"/>
    <lineage>
        <taxon>Eukaryota</taxon>
        <taxon>Viridiplantae</taxon>
        <taxon>Streptophyta</taxon>
        <taxon>Embryophyta</taxon>
        <taxon>Tracheophyta</taxon>
        <taxon>Spermatophyta</taxon>
        <taxon>Magnoliopsida</taxon>
        <taxon>eudicotyledons</taxon>
        <taxon>Gunneridae</taxon>
        <taxon>Pentapetalae</taxon>
        <taxon>Caryophyllales</taxon>
        <taxon>Cactineae</taxon>
        <taxon>Cactaceae</taxon>
        <taxon>Cactoideae</taxon>
        <taxon>Echinocereeae</taxon>
        <taxon>Carnegiea</taxon>
    </lineage>
</organism>
<comment type="similarity">
    <text evidence="1">Belongs to the PPR family. P subfamily.</text>
</comment>
<evidence type="ECO:0000256" key="1">
    <source>
        <dbReference type="ARBA" id="ARBA00007626"/>
    </source>
</evidence>
<name>A0A9Q1GNE9_9CARY</name>
<dbReference type="AlphaFoldDB" id="A0A9Q1GNE9"/>
<evidence type="ECO:0000256" key="3">
    <source>
        <dbReference type="PROSITE-ProRule" id="PRU00708"/>
    </source>
</evidence>
<feature type="repeat" description="PPR" evidence="3">
    <location>
        <begin position="114"/>
        <end position="148"/>
    </location>
</feature>